<organism evidence="1 2">
    <name type="scientific">Tegillarca granosa</name>
    <name type="common">Malaysian cockle</name>
    <name type="synonym">Anadara granosa</name>
    <dbReference type="NCBI Taxonomy" id="220873"/>
    <lineage>
        <taxon>Eukaryota</taxon>
        <taxon>Metazoa</taxon>
        <taxon>Spiralia</taxon>
        <taxon>Lophotrochozoa</taxon>
        <taxon>Mollusca</taxon>
        <taxon>Bivalvia</taxon>
        <taxon>Autobranchia</taxon>
        <taxon>Pteriomorphia</taxon>
        <taxon>Arcoida</taxon>
        <taxon>Arcoidea</taxon>
        <taxon>Arcidae</taxon>
        <taxon>Tegillarca</taxon>
    </lineage>
</organism>
<sequence length="149" mass="17223">MMLDPCKKNYRTLNVHLGKCTSVLVSFCFNPFLSPTNATIVLLYLGKPEDVPDPSISLLCIQRTASPDDPRYFNYHSRNDTSIHLTIWPEADGDVFEVYLKYQDYPNATYYDYKTTIPKDKSEFPGCRKWRETGIYETYVFPATGTHEV</sequence>
<gene>
    <name evidence="1" type="ORF">KUTeg_007095</name>
</gene>
<protein>
    <submittedName>
        <fullName evidence="1">Uncharacterized protein</fullName>
    </submittedName>
</protein>
<dbReference type="EMBL" id="JARBDR010000337">
    <property type="protein sequence ID" value="KAJ8314945.1"/>
    <property type="molecule type" value="Genomic_DNA"/>
</dbReference>
<comment type="caution">
    <text evidence="1">The sequence shown here is derived from an EMBL/GenBank/DDBJ whole genome shotgun (WGS) entry which is preliminary data.</text>
</comment>
<accession>A0ABQ9FC89</accession>
<reference evidence="1 2" key="1">
    <citation type="submission" date="2022-12" db="EMBL/GenBank/DDBJ databases">
        <title>Chromosome-level genome of Tegillarca granosa.</title>
        <authorList>
            <person name="Kim J."/>
        </authorList>
    </citation>
    <scope>NUCLEOTIDE SEQUENCE [LARGE SCALE GENOMIC DNA]</scope>
    <source>
        <strain evidence="1">Teg-2019</strain>
        <tissue evidence="1">Adductor muscle</tissue>
    </source>
</reference>
<proteinExistence type="predicted"/>
<evidence type="ECO:0000313" key="1">
    <source>
        <dbReference type="EMBL" id="KAJ8314945.1"/>
    </source>
</evidence>
<name>A0ABQ9FC89_TEGGR</name>
<evidence type="ECO:0000313" key="2">
    <source>
        <dbReference type="Proteomes" id="UP001217089"/>
    </source>
</evidence>
<keyword evidence="2" id="KW-1185">Reference proteome</keyword>
<dbReference type="Proteomes" id="UP001217089">
    <property type="component" value="Unassembled WGS sequence"/>
</dbReference>